<sequence length="157" mass="17725">MPYAIVLTFSVSGEKELLAVPHEWLVHKTESIGYMHWPESHSIESRKSLLGNDCTVPMVGWKKRNCKILRRNFPTLVLAERSILEIQRKLKARNSGIINAACTDKRTIGGNSSGKSVKKTDEEKTQQSHEVVQEFIAQTDNLSKCKIRPSLTKPLPN</sequence>
<protein>
    <submittedName>
        <fullName evidence="2">Uncharacterized protein</fullName>
    </submittedName>
</protein>
<feature type="compositionally biased region" description="Basic and acidic residues" evidence="1">
    <location>
        <begin position="118"/>
        <end position="127"/>
    </location>
</feature>
<evidence type="ECO:0000256" key="1">
    <source>
        <dbReference type="SAM" id="MobiDB-lite"/>
    </source>
</evidence>
<evidence type="ECO:0000313" key="3">
    <source>
        <dbReference type="Proteomes" id="UP000075885"/>
    </source>
</evidence>
<dbReference type="EnsemblMetazoa" id="AEPI002103-RA">
    <property type="protein sequence ID" value="AEPI002103-PA"/>
    <property type="gene ID" value="AEPI002103"/>
</dbReference>
<proteinExistence type="predicted"/>
<reference evidence="3" key="1">
    <citation type="submission" date="2013-03" db="EMBL/GenBank/DDBJ databases">
        <title>The Genome Sequence of Anopheles epiroticus epiroticus2.</title>
        <authorList>
            <consortium name="The Broad Institute Genomics Platform"/>
            <person name="Neafsey D.E."/>
            <person name="Howell P."/>
            <person name="Walker B."/>
            <person name="Young S.K."/>
            <person name="Zeng Q."/>
            <person name="Gargeya S."/>
            <person name="Fitzgerald M."/>
            <person name="Haas B."/>
            <person name="Abouelleil A."/>
            <person name="Allen A.W."/>
            <person name="Alvarado L."/>
            <person name="Arachchi H.M."/>
            <person name="Berlin A.M."/>
            <person name="Chapman S.B."/>
            <person name="Gainer-Dewar J."/>
            <person name="Goldberg J."/>
            <person name="Griggs A."/>
            <person name="Gujja S."/>
            <person name="Hansen M."/>
            <person name="Howarth C."/>
            <person name="Imamovic A."/>
            <person name="Ireland A."/>
            <person name="Larimer J."/>
            <person name="McCowan C."/>
            <person name="Murphy C."/>
            <person name="Pearson M."/>
            <person name="Poon T.W."/>
            <person name="Priest M."/>
            <person name="Roberts A."/>
            <person name="Saif S."/>
            <person name="Shea T."/>
            <person name="Sisk P."/>
            <person name="Sykes S."/>
            <person name="Wortman J."/>
            <person name="Nusbaum C."/>
            <person name="Birren B."/>
        </authorList>
    </citation>
    <scope>NUCLEOTIDE SEQUENCE [LARGE SCALE GENOMIC DNA]</scope>
    <source>
        <strain evidence="3">Epiroticus2</strain>
    </source>
</reference>
<evidence type="ECO:0000313" key="2">
    <source>
        <dbReference type="EnsemblMetazoa" id="AEPI002103-PA"/>
    </source>
</evidence>
<reference evidence="2" key="2">
    <citation type="submission" date="2020-05" db="UniProtKB">
        <authorList>
            <consortium name="EnsemblMetazoa"/>
        </authorList>
    </citation>
    <scope>IDENTIFICATION</scope>
    <source>
        <strain evidence="2">Epiroticus2</strain>
    </source>
</reference>
<feature type="region of interest" description="Disordered" evidence="1">
    <location>
        <begin position="109"/>
        <end position="129"/>
    </location>
</feature>
<keyword evidence="3" id="KW-1185">Reference proteome</keyword>
<organism evidence="2 3">
    <name type="scientific">Anopheles epiroticus</name>
    <dbReference type="NCBI Taxonomy" id="199890"/>
    <lineage>
        <taxon>Eukaryota</taxon>
        <taxon>Metazoa</taxon>
        <taxon>Ecdysozoa</taxon>
        <taxon>Arthropoda</taxon>
        <taxon>Hexapoda</taxon>
        <taxon>Insecta</taxon>
        <taxon>Pterygota</taxon>
        <taxon>Neoptera</taxon>
        <taxon>Endopterygota</taxon>
        <taxon>Diptera</taxon>
        <taxon>Nematocera</taxon>
        <taxon>Culicoidea</taxon>
        <taxon>Culicidae</taxon>
        <taxon>Anophelinae</taxon>
        <taxon>Anopheles</taxon>
    </lineage>
</organism>
<dbReference type="AlphaFoldDB" id="A0A182P5B3"/>
<name>A0A182P5B3_9DIPT</name>
<accession>A0A182P5B3</accession>
<dbReference type="Proteomes" id="UP000075885">
    <property type="component" value="Unassembled WGS sequence"/>
</dbReference>
<dbReference type="VEuPathDB" id="VectorBase:AEPI002103"/>